<feature type="binding site" evidence="6">
    <location>
        <position position="48"/>
    </location>
    <ligand>
        <name>Zn(2+)</name>
        <dbReference type="ChEBI" id="CHEBI:29105"/>
    </ligand>
</feature>
<feature type="binding site" evidence="6">
    <location>
        <position position="94"/>
    </location>
    <ligand>
        <name>Zn(2+)</name>
        <dbReference type="ChEBI" id="CHEBI:29105"/>
    </ligand>
</feature>
<feature type="domain" description="MsrB" evidence="7">
    <location>
        <begin position="6"/>
        <end position="128"/>
    </location>
</feature>
<dbReference type="InterPro" id="IPR002579">
    <property type="entry name" value="Met_Sox_Rdtase_MsrB_dom"/>
</dbReference>
<dbReference type="NCBIfam" id="TIGR00357">
    <property type="entry name" value="peptide-methionine (R)-S-oxide reductase MsrB"/>
    <property type="match status" value="1"/>
</dbReference>
<dbReference type="PROSITE" id="PS51790">
    <property type="entry name" value="MSRB"/>
    <property type="match status" value="1"/>
</dbReference>
<keyword evidence="3 6" id="KW-0862">Zinc</keyword>
<dbReference type="GO" id="GO:0030091">
    <property type="term" value="P:protein repair"/>
    <property type="evidence" value="ECO:0007669"/>
    <property type="project" value="InterPro"/>
</dbReference>
<evidence type="ECO:0000313" key="9">
    <source>
        <dbReference type="Proteomes" id="UP000249799"/>
    </source>
</evidence>
<accession>A0A2Z4FR17</accession>
<evidence type="ECO:0000256" key="4">
    <source>
        <dbReference type="ARBA" id="ARBA00023002"/>
    </source>
</evidence>
<evidence type="ECO:0000256" key="2">
    <source>
        <dbReference type="ARBA" id="ARBA00022723"/>
    </source>
</evidence>
<evidence type="ECO:0000256" key="6">
    <source>
        <dbReference type="HAMAP-Rule" id="MF_01400"/>
    </source>
</evidence>
<dbReference type="Gene3D" id="2.170.150.20">
    <property type="entry name" value="Peptide methionine sulfoxide reductase"/>
    <property type="match status" value="1"/>
</dbReference>
<comment type="cofactor">
    <cofactor evidence="6">
        <name>Zn(2+)</name>
        <dbReference type="ChEBI" id="CHEBI:29105"/>
    </cofactor>
    <text evidence="6">Binds 1 zinc ion per subunit. The zinc ion is important for the structural integrity of the protein.</text>
</comment>
<gene>
    <name evidence="6 8" type="primary">msrB</name>
    <name evidence="8" type="ORF">DN745_18550</name>
</gene>
<evidence type="ECO:0000256" key="3">
    <source>
        <dbReference type="ARBA" id="ARBA00022833"/>
    </source>
</evidence>
<dbReference type="AlphaFoldDB" id="A0A2Z4FR17"/>
<dbReference type="HAMAP" id="MF_01400">
    <property type="entry name" value="MsrB"/>
    <property type="match status" value="1"/>
</dbReference>
<dbReference type="InterPro" id="IPR011057">
    <property type="entry name" value="Mss4-like_sf"/>
</dbReference>
<dbReference type="GO" id="GO:0008270">
    <property type="term" value="F:zinc ion binding"/>
    <property type="evidence" value="ECO:0007669"/>
    <property type="project" value="UniProtKB-UniRule"/>
</dbReference>
<dbReference type="EC" id="1.8.4.12" evidence="6"/>
<evidence type="ECO:0000313" key="8">
    <source>
        <dbReference type="EMBL" id="AWV91491.1"/>
    </source>
</evidence>
<evidence type="ECO:0000256" key="1">
    <source>
        <dbReference type="ARBA" id="ARBA00007174"/>
    </source>
</evidence>
<comment type="catalytic activity">
    <reaction evidence="5 6">
        <text>L-methionyl-[protein] + [thioredoxin]-disulfide + H2O = L-methionyl-(R)-S-oxide-[protein] + [thioredoxin]-dithiol</text>
        <dbReference type="Rhea" id="RHEA:24164"/>
        <dbReference type="Rhea" id="RHEA-COMP:10698"/>
        <dbReference type="Rhea" id="RHEA-COMP:10700"/>
        <dbReference type="Rhea" id="RHEA-COMP:12313"/>
        <dbReference type="Rhea" id="RHEA-COMP:12314"/>
        <dbReference type="ChEBI" id="CHEBI:15377"/>
        <dbReference type="ChEBI" id="CHEBI:16044"/>
        <dbReference type="ChEBI" id="CHEBI:29950"/>
        <dbReference type="ChEBI" id="CHEBI:45764"/>
        <dbReference type="ChEBI" id="CHEBI:50058"/>
        <dbReference type="EC" id="1.8.4.12"/>
    </reaction>
</comment>
<dbReference type="OrthoDB" id="4174719at2"/>
<dbReference type="EMBL" id="CP030032">
    <property type="protein sequence ID" value="AWV91491.1"/>
    <property type="molecule type" value="Genomic_DNA"/>
</dbReference>
<keyword evidence="4 6" id="KW-0560">Oxidoreductase</keyword>
<comment type="similarity">
    <text evidence="1 6">Belongs to the MsrB Met sulfoxide reductase family.</text>
</comment>
<dbReference type="InterPro" id="IPR028427">
    <property type="entry name" value="Met_Sox_Rdtase_MsrB"/>
</dbReference>
<dbReference type="GO" id="GO:0005737">
    <property type="term" value="C:cytoplasm"/>
    <property type="evidence" value="ECO:0007669"/>
    <property type="project" value="TreeGrafter"/>
</dbReference>
<dbReference type="Proteomes" id="UP000249799">
    <property type="component" value="Chromosome"/>
</dbReference>
<evidence type="ECO:0000256" key="5">
    <source>
        <dbReference type="ARBA" id="ARBA00048488"/>
    </source>
</evidence>
<dbReference type="GO" id="GO:0006979">
    <property type="term" value="P:response to oxidative stress"/>
    <property type="evidence" value="ECO:0007669"/>
    <property type="project" value="InterPro"/>
</dbReference>
<dbReference type="KEGG" id="bsed:DN745_18550"/>
<dbReference type="PANTHER" id="PTHR10173:SF52">
    <property type="entry name" value="METHIONINE-R-SULFOXIDE REDUCTASE B1"/>
    <property type="match status" value="1"/>
</dbReference>
<feature type="binding site" evidence="6">
    <location>
        <position position="45"/>
    </location>
    <ligand>
        <name>Zn(2+)</name>
        <dbReference type="ChEBI" id="CHEBI:29105"/>
    </ligand>
</feature>
<dbReference type="Pfam" id="PF01641">
    <property type="entry name" value="SelR"/>
    <property type="match status" value="1"/>
</dbReference>
<protein>
    <recommendedName>
        <fullName evidence="6">Peptide methionine sulfoxide reductase MsrB</fullName>
        <ecNumber evidence="6">1.8.4.12</ecNumber>
    </recommendedName>
    <alternativeName>
        <fullName evidence="6">Peptide-methionine (R)-S-oxide reductase</fullName>
    </alternativeName>
</protein>
<dbReference type="SUPFAM" id="SSF51316">
    <property type="entry name" value="Mss4-like"/>
    <property type="match status" value="1"/>
</dbReference>
<proteinExistence type="inferred from homology"/>
<evidence type="ECO:0000259" key="7">
    <source>
        <dbReference type="PROSITE" id="PS51790"/>
    </source>
</evidence>
<organism evidence="8 9">
    <name type="scientific">Bradymonas sediminis</name>
    <dbReference type="NCBI Taxonomy" id="1548548"/>
    <lineage>
        <taxon>Bacteria</taxon>
        <taxon>Deltaproteobacteria</taxon>
        <taxon>Bradymonadales</taxon>
        <taxon>Bradymonadaceae</taxon>
        <taxon>Bradymonas</taxon>
    </lineage>
</organism>
<keyword evidence="2 6" id="KW-0479">Metal-binding</keyword>
<feature type="binding site" evidence="6">
    <location>
        <position position="97"/>
    </location>
    <ligand>
        <name>Zn(2+)</name>
        <dbReference type="ChEBI" id="CHEBI:29105"/>
    </ligand>
</feature>
<name>A0A2Z4FR17_9DELT</name>
<dbReference type="FunFam" id="2.170.150.20:FF:000001">
    <property type="entry name" value="Peptide methionine sulfoxide reductase MsrB"/>
    <property type="match status" value="1"/>
</dbReference>
<reference evidence="8 9" key="1">
    <citation type="submission" date="2018-06" db="EMBL/GenBank/DDBJ databases">
        <title>Lujinxingia sediminis gen. nov. sp. nov., a new facultative anaerobic member of the class Deltaproteobacteria, and proposal of Lujinxingaceae fam. nov.</title>
        <authorList>
            <person name="Guo L.-Y."/>
            <person name="Li C.-M."/>
            <person name="Wang S."/>
            <person name="Du Z.-J."/>
        </authorList>
    </citation>
    <scope>NUCLEOTIDE SEQUENCE [LARGE SCALE GENOMIC DNA]</scope>
    <source>
        <strain evidence="8 9">FA350</strain>
    </source>
</reference>
<keyword evidence="9" id="KW-1185">Reference proteome</keyword>
<dbReference type="GO" id="GO:0033743">
    <property type="term" value="F:peptide-methionine (R)-S-oxide reductase activity"/>
    <property type="evidence" value="ECO:0007669"/>
    <property type="project" value="UniProtKB-UniRule"/>
</dbReference>
<sequence>MKNKPESYWREKLTPEQFNILREAGTERPFTGEYCDTEATGVYRCAACNAPIFESGAKFHSGCGWPSFSAPHDPDGLDEVEDLSFGRRRTEIRCANCDSHLGHVFNDGPPPTGLRYCINSVAMTFEEGDAEE</sequence>
<feature type="active site" description="Nucleophile" evidence="6">
    <location>
        <position position="117"/>
    </location>
</feature>
<dbReference type="PANTHER" id="PTHR10173">
    <property type="entry name" value="METHIONINE SULFOXIDE REDUCTASE"/>
    <property type="match status" value="1"/>
</dbReference>